<dbReference type="HOGENOM" id="CLU_2808885_0_0_10"/>
<proteinExistence type="predicted"/>
<comment type="caution">
    <text evidence="2">The sequence shown here is derived from an EMBL/GenBank/DDBJ whole genome shotgun (WGS) entry which is preliminary data.</text>
</comment>
<evidence type="ECO:0000313" key="3">
    <source>
        <dbReference type="Proteomes" id="UP000004407"/>
    </source>
</evidence>
<accession>G6AWE4</accession>
<dbReference type="AlphaFoldDB" id="G6AWE4"/>
<keyword evidence="1" id="KW-0812">Transmembrane</keyword>
<organism evidence="2 3">
    <name type="scientific">Leyella stercorea DSM 18206</name>
    <dbReference type="NCBI Taxonomy" id="1002367"/>
    <lineage>
        <taxon>Bacteria</taxon>
        <taxon>Pseudomonadati</taxon>
        <taxon>Bacteroidota</taxon>
        <taxon>Bacteroidia</taxon>
        <taxon>Bacteroidales</taxon>
        <taxon>Prevotellaceae</taxon>
        <taxon>Leyella</taxon>
    </lineage>
</organism>
<dbReference type="EMBL" id="AFZZ01000090">
    <property type="protein sequence ID" value="EHJ41222.1"/>
    <property type="molecule type" value="Genomic_DNA"/>
</dbReference>
<sequence length="67" mass="7633">MRKILGKYALNVMDSGCVPNVWEQNSVWYVMVALICIALIVEIQVNVLIAKVRANVLVVKEKELIKY</sequence>
<evidence type="ECO:0000313" key="2">
    <source>
        <dbReference type="EMBL" id="EHJ41222.1"/>
    </source>
</evidence>
<protein>
    <submittedName>
        <fullName evidence="2">Uncharacterized protein</fullName>
    </submittedName>
</protein>
<dbReference type="Proteomes" id="UP000004407">
    <property type="component" value="Unassembled WGS sequence"/>
</dbReference>
<feature type="transmembrane region" description="Helical" evidence="1">
    <location>
        <begin position="28"/>
        <end position="50"/>
    </location>
</feature>
<keyword evidence="1" id="KW-1133">Transmembrane helix</keyword>
<evidence type="ECO:0000256" key="1">
    <source>
        <dbReference type="SAM" id="Phobius"/>
    </source>
</evidence>
<reference evidence="2 3" key="1">
    <citation type="submission" date="2011-08" db="EMBL/GenBank/DDBJ databases">
        <authorList>
            <person name="Weinstock G."/>
            <person name="Sodergren E."/>
            <person name="Clifton S."/>
            <person name="Fulton L."/>
            <person name="Fulton B."/>
            <person name="Courtney L."/>
            <person name="Fronick C."/>
            <person name="Harrison M."/>
            <person name="Strong C."/>
            <person name="Farmer C."/>
            <person name="Delahaunty K."/>
            <person name="Markovic C."/>
            <person name="Hall O."/>
            <person name="Minx P."/>
            <person name="Tomlinson C."/>
            <person name="Mitreva M."/>
            <person name="Hou S."/>
            <person name="Chen J."/>
            <person name="Wollam A."/>
            <person name="Pepin K.H."/>
            <person name="Johnson M."/>
            <person name="Bhonagiri V."/>
            <person name="Zhang X."/>
            <person name="Suruliraj S."/>
            <person name="Warren W."/>
            <person name="Chinwalla A."/>
            <person name="Mardis E.R."/>
            <person name="Wilson R.K."/>
        </authorList>
    </citation>
    <scope>NUCLEOTIDE SEQUENCE [LARGE SCALE GENOMIC DNA]</scope>
    <source>
        <strain evidence="2 3">DSM 18206</strain>
    </source>
</reference>
<gene>
    <name evidence="2" type="ORF">HMPREF0673_00942</name>
</gene>
<keyword evidence="1" id="KW-0472">Membrane</keyword>
<name>G6AWE4_9BACT</name>